<organism evidence="2 5">
    <name type="scientific">Streptococcus intermedius</name>
    <dbReference type="NCBI Taxonomy" id="1338"/>
    <lineage>
        <taxon>Bacteria</taxon>
        <taxon>Bacillati</taxon>
        <taxon>Bacillota</taxon>
        <taxon>Bacilli</taxon>
        <taxon>Lactobacillales</taxon>
        <taxon>Streptococcaceae</taxon>
        <taxon>Streptococcus</taxon>
        <taxon>Streptococcus anginosus group</taxon>
    </lineage>
</organism>
<proteinExistence type="predicted"/>
<dbReference type="Proteomes" id="UP000267137">
    <property type="component" value="Unassembled WGS sequence"/>
</dbReference>
<evidence type="ECO:0000313" key="5">
    <source>
        <dbReference type="Proteomes" id="UP000721045"/>
    </source>
</evidence>
<protein>
    <recommendedName>
        <fullName evidence="6">Type VII secretion effector</fullName>
    </recommendedName>
</protein>
<sequence>MGKIKLDSSSWSLEVFNYSSTVDLIGKLQAMSLKDTDLQPFKKLNKTIGDFNTSVNKFKDYTSNQSKNMQMAAHNKMADDAAGAKSFSGKGRKK</sequence>
<accession>A0A930RC09</accession>
<dbReference type="AlphaFoldDB" id="A0A930RC09"/>
<evidence type="ECO:0000313" key="3">
    <source>
        <dbReference type="EMBL" id="RSJ23249.1"/>
    </source>
</evidence>
<dbReference type="Proteomes" id="UP000721045">
    <property type="component" value="Unassembled WGS sequence"/>
</dbReference>
<reference evidence="2" key="2">
    <citation type="submission" date="2020-04" db="EMBL/GenBank/DDBJ databases">
        <title>Deep metagenomics examines the oral microbiome during advanced dental caries in children, revealing novel taxa and co-occurrences with host molecules.</title>
        <authorList>
            <person name="Baker J.L."/>
            <person name="Morton J.T."/>
            <person name="Dinis M."/>
            <person name="Alvarez R."/>
            <person name="Tran N.C."/>
            <person name="Knight R."/>
            <person name="Edlund A."/>
        </authorList>
    </citation>
    <scope>NUCLEOTIDE SEQUENCE</scope>
    <source>
        <strain evidence="2">JCVI_23_bin.22</strain>
    </source>
</reference>
<comment type="caution">
    <text evidence="2">The sequence shown here is derived from an EMBL/GenBank/DDBJ whole genome shotgun (WGS) entry which is preliminary data.</text>
</comment>
<reference evidence="3 4" key="1">
    <citation type="submission" date="2018-11" db="EMBL/GenBank/DDBJ databases">
        <title>Species Designations Belie Phenotypic and Genotypic Heterogeneity in Oral Streptococci.</title>
        <authorList>
            <person name="Velsko I."/>
        </authorList>
    </citation>
    <scope>NUCLEOTIDE SEQUENCE [LARGE SCALE GENOMIC DNA]</scope>
    <source>
        <strain evidence="3 4">KLC02</strain>
    </source>
</reference>
<evidence type="ECO:0008006" key="6">
    <source>
        <dbReference type="Google" id="ProtNLM"/>
    </source>
</evidence>
<dbReference type="EMBL" id="RJOO01000003">
    <property type="protein sequence ID" value="RSJ23249.1"/>
    <property type="molecule type" value="Genomic_DNA"/>
</dbReference>
<gene>
    <name evidence="3" type="ORF">D8827_06215</name>
    <name evidence="2" type="ORF">HXO88_04020</name>
</gene>
<dbReference type="EMBL" id="JABZYP010000011">
    <property type="protein sequence ID" value="MBF1712892.1"/>
    <property type="molecule type" value="Genomic_DNA"/>
</dbReference>
<dbReference type="RefSeq" id="WP_003075007.1">
    <property type="nucleotide sequence ID" value="NZ_CP053999.1"/>
</dbReference>
<feature type="region of interest" description="Disordered" evidence="1">
    <location>
        <begin position="73"/>
        <end position="94"/>
    </location>
</feature>
<evidence type="ECO:0000313" key="4">
    <source>
        <dbReference type="Proteomes" id="UP000267137"/>
    </source>
</evidence>
<evidence type="ECO:0000313" key="2">
    <source>
        <dbReference type="EMBL" id="MBF1712892.1"/>
    </source>
</evidence>
<evidence type="ECO:0000256" key="1">
    <source>
        <dbReference type="SAM" id="MobiDB-lite"/>
    </source>
</evidence>
<name>A0A930RC09_STRIT</name>